<accession>A0AC61NLD4</accession>
<keyword evidence="2" id="KW-1185">Reference proteome</keyword>
<evidence type="ECO:0000313" key="1">
    <source>
        <dbReference type="EMBL" id="QZE12992.1"/>
    </source>
</evidence>
<proteinExistence type="predicted"/>
<sequence length="167" mass="19496">MKRTILTTTLCLLFTTILIAQTKEIESLLSKAQKGDLQSQVTLSRTYYFGNQKVKRDYSKSFFWCKKASEQGEPKSQFLLSKLFFKGIGTDKDINKSFYWCNKSALQNDAEAMFFVGRMYLDGIGTEKDTKKALYFIERAYNFGNEDAMVYWQKNQLWKLEELTTND</sequence>
<gene>
    <name evidence="1" type="ORF">K4L44_10365</name>
</gene>
<dbReference type="EMBL" id="CP081303">
    <property type="protein sequence ID" value="QZE12992.1"/>
    <property type="molecule type" value="Genomic_DNA"/>
</dbReference>
<evidence type="ECO:0000313" key="2">
    <source>
        <dbReference type="Proteomes" id="UP000826212"/>
    </source>
</evidence>
<protein>
    <submittedName>
        <fullName evidence="1">Sel1 repeat family protein</fullName>
    </submittedName>
</protein>
<reference evidence="1" key="1">
    <citation type="submission" date="2021-08" db="EMBL/GenBank/DDBJ databases">
        <title>Novel anaerobic bacterium isolated from sea squirt in East Sea, Republic of Korea.</title>
        <authorList>
            <person name="Nguyen T.H."/>
            <person name="Li Z."/>
            <person name="Lee Y.-J."/>
            <person name="Ko J."/>
            <person name="Kim S.-G."/>
        </authorList>
    </citation>
    <scope>NUCLEOTIDE SEQUENCE</scope>
    <source>
        <strain evidence="1">KCTC 25031</strain>
    </source>
</reference>
<name>A0AC61NLD4_9BACT</name>
<dbReference type="Proteomes" id="UP000826212">
    <property type="component" value="Chromosome"/>
</dbReference>
<organism evidence="1 2">
    <name type="scientific">Halosquirtibacter laminarini</name>
    <dbReference type="NCBI Taxonomy" id="3374600"/>
    <lineage>
        <taxon>Bacteria</taxon>
        <taxon>Pseudomonadati</taxon>
        <taxon>Bacteroidota</taxon>
        <taxon>Bacteroidia</taxon>
        <taxon>Marinilabiliales</taxon>
        <taxon>Prolixibacteraceae</taxon>
        <taxon>Halosquirtibacter</taxon>
    </lineage>
</organism>